<organism evidence="1 2">
    <name type="scientific">Flavivirga algicola</name>
    <dbReference type="NCBI Taxonomy" id="2729136"/>
    <lineage>
        <taxon>Bacteria</taxon>
        <taxon>Pseudomonadati</taxon>
        <taxon>Bacteroidota</taxon>
        <taxon>Flavobacteriia</taxon>
        <taxon>Flavobacteriales</taxon>
        <taxon>Flavobacteriaceae</taxon>
        <taxon>Flavivirga</taxon>
    </lineage>
</organism>
<reference evidence="1 2" key="1">
    <citation type="submission" date="2020-04" db="EMBL/GenBank/DDBJ databases">
        <title>A Flavivirga sp. nov.</title>
        <authorList>
            <person name="Sun X."/>
        </authorList>
    </citation>
    <scope>NUCLEOTIDE SEQUENCE [LARGE SCALE GENOMIC DNA]</scope>
    <source>
        <strain evidence="1 2">Y03</strain>
    </source>
</reference>
<name>A0ABX1RV78_9FLAO</name>
<evidence type="ECO:0000313" key="2">
    <source>
        <dbReference type="Proteomes" id="UP000746690"/>
    </source>
</evidence>
<dbReference type="SUPFAM" id="SSF53448">
    <property type="entry name" value="Nucleotide-diphospho-sugar transferases"/>
    <property type="match status" value="1"/>
</dbReference>
<gene>
    <name evidence="1" type="ORF">HHX25_02405</name>
</gene>
<dbReference type="CDD" id="cd00761">
    <property type="entry name" value="Glyco_tranf_GTA_type"/>
    <property type="match status" value="1"/>
</dbReference>
<dbReference type="EMBL" id="JABBHF010000001">
    <property type="protein sequence ID" value="NMH86347.1"/>
    <property type="molecule type" value="Genomic_DNA"/>
</dbReference>
<sequence length="337" mass="38785">MRIGTNPEKLQNILEIDSYHRVVIPVYIPNLTEDYFKDALKIFKLCFESLQKTIHSKTRISIINNGCCDEVLNYLTKIYNVHENVDQLLNSKINLGKVNALYSAIKSNLEPLITITDSDVMFLPEWQQKVENILEAFPESGMVSPVPSSIAYKGEFLYSTIYYALTKGKLQFTNVKHPDGLEKFEKSIGRQLYNQTHKEKYLTVTSKKEKAVLGCGHFVATFKADVFNHAPKENCKLKIVGGSENNYLDKPNDKGGFLRLATHGNYAYHLGNIFEPWMEDKMNEINKETHSNELLNTLPISKPYNKFQYTIGKTWHIIFFKKLKSFYFGIKGVKKPF</sequence>
<evidence type="ECO:0000313" key="1">
    <source>
        <dbReference type="EMBL" id="NMH86347.1"/>
    </source>
</evidence>
<proteinExistence type="predicted"/>
<accession>A0ABX1RV78</accession>
<dbReference type="Proteomes" id="UP000746690">
    <property type="component" value="Unassembled WGS sequence"/>
</dbReference>
<keyword evidence="2" id="KW-1185">Reference proteome</keyword>
<protein>
    <submittedName>
        <fullName evidence="1">Glycosyltransferase family 2 protein</fullName>
    </submittedName>
</protein>
<dbReference type="Gene3D" id="3.90.550.10">
    <property type="entry name" value="Spore Coat Polysaccharide Biosynthesis Protein SpsA, Chain A"/>
    <property type="match status" value="1"/>
</dbReference>
<comment type="caution">
    <text evidence="1">The sequence shown here is derived from an EMBL/GenBank/DDBJ whole genome shotgun (WGS) entry which is preliminary data.</text>
</comment>
<dbReference type="RefSeq" id="WP_169669702.1">
    <property type="nucleotide sequence ID" value="NZ_JABBHF010000001.1"/>
</dbReference>
<dbReference type="InterPro" id="IPR029044">
    <property type="entry name" value="Nucleotide-diphossugar_trans"/>
</dbReference>